<dbReference type="Proteomes" id="UP001151760">
    <property type="component" value="Unassembled WGS sequence"/>
</dbReference>
<accession>A0ABQ5J2U7</accession>
<keyword evidence="3" id="KW-1185">Reference proteome</keyword>
<reference evidence="2" key="2">
    <citation type="submission" date="2022-01" db="EMBL/GenBank/DDBJ databases">
        <authorList>
            <person name="Yamashiro T."/>
            <person name="Shiraishi A."/>
            <person name="Satake H."/>
            <person name="Nakayama K."/>
        </authorList>
    </citation>
    <scope>NUCLEOTIDE SEQUENCE</scope>
</reference>
<sequence>MKTKKQPDGDFQCAVCTRFFPDRVSVITHLCWSDHENQLNDDLLLGIAELFYEPEEEDAYMHQLLVRIRHIQDRVRDIYEQVCRAYIWYDLLGSEEDKIMYAKMSSLMEARAETLKLELTECLVNMASEFKRGEMSPDDLLGSEEDKIMYAKMSSLMEARAETLKLELTECLVNMASEFKRGEM</sequence>
<feature type="domain" description="C2H2-type" evidence="1">
    <location>
        <begin position="13"/>
        <end position="35"/>
    </location>
</feature>
<dbReference type="PROSITE" id="PS00028">
    <property type="entry name" value="ZINC_FINGER_C2H2_1"/>
    <property type="match status" value="1"/>
</dbReference>
<dbReference type="InterPro" id="IPR013087">
    <property type="entry name" value="Znf_C2H2_type"/>
</dbReference>
<evidence type="ECO:0000313" key="2">
    <source>
        <dbReference type="EMBL" id="GJU06821.1"/>
    </source>
</evidence>
<evidence type="ECO:0000313" key="3">
    <source>
        <dbReference type="Proteomes" id="UP001151760"/>
    </source>
</evidence>
<reference evidence="2" key="1">
    <citation type="journal article" date="2022" name="Int. J. Mol. Sci.">
        <title>Draft Genome of Tanacetum Coccineum: Genomic Comparison of Closely Related Tanacetum-Family Plants.</title>
        <authorList>
            <person name="Yamashiro T."/>
            <person name="Shiraishi A."/>
            <person name="Nakayama K."/>
            <person name="Satake H."/>
        </authorList>
    </citation>
    <scope>NUCLEOTIDE SEQUENCE</scope>
</reference>
<comment type="caution">
    <text evidence="2">The sequence shown here is derived from an EMBL/GenBank/DDBJ whole genome shotgun (WGS) entry which is preliminary data.</text>
</comment>
<protein>
    <recommendedName>
        <fullName evidence="1">C2H2-type domain-containing protein</fullName>
    </recommendedName>
</protein>
<gene>
    <name evidence="2" type="ORF">Tco_1123251</name>
</gene>
<dbReference type="EMBL" id="BQNB010021478">
    <property type="protein sequence ID" value="GJU06821.1"/>
    <property type="molecule type" value="Genomic_DNA"/>
</dbReference>
<name>A0ABQ5J2U7_9ASTR</name>
<proteinExistence type="predicted"/>
<evidence type="ECO:0000259" key="1">
    <source>
        <dbReference type="PROSITE" id="PS00028"/>
    </source>
</evidence>
<organism evidence="2 3">
    <name type="scientific">Tanacetum coccineum</name>
    <dbReference type="NCBI Taxonomy" id="301880"/>
    <lineage>
        <taxon>Eukaryota</taxon>
        <taxon>Viridiplantae</taxon>
        <taxon>Streptophyta</taxon>
        <taxon>Embryophyta</taxon>
        <taxon>Tracheophyta</taxon>
        <taxon>Spermatophyta</taxon>
        <taxon>Magnoliopsida</taxon>
        <taxon>eudicotyledons</taxon>
        <taxon>Gunneridae</taxon>
        <taxon>Pentapetalae</taxon>
        <taxon>asterids</taxon>
        <taxon>campanulids</taxon>
        <taxon>Asterales</taxon>
        <taxon>Asteraceae</taxon>
        <taxon>Asteroideae</taxon>
        <taxon>Anthemideae</taxon>
        <taxon>Anthemidinae</taxon>
        <taxon>Tanacetum</taxon>
    </lineage>
</organism>